<feature type="domain" description="DNA helicase Pif1-like DEAD-box helicase" evidence="2">
    <location>
        <begin position="13"/>
        <end position="124"/>
    </location>
</feature>
<reference evidence="3 4" key="1">
    <citation type="submission" date="2015-12" db="EMBL/GenBank/DDBJ databases">
        <title>The genome of Folsomia candida.</title>
        <authorList>
            <person name="Faddeeva A."/>
            <person name="Derks M.F."/>
            <person name="Anvar Y."/>
            <person name="Smit S."/>
            <person name="Van Straalen N."/>
            <person name="Roelofs D."/>
        </authorList>
    </citation>
    <scope>NUCLEOTIDE SEQUENCE [LARGE SCALE GENOMIC DNA]</scope>
    <source>
        <strain evidence="3 4">VU population</strain>
        <tissue evidence="3">Whole body</tissue>
    </source>
</reference>
<keyword evidence="1" id="KW-0227">DNA damage</keyword>
<evidence type="ECO:0000256" key="1">
    <source>
        <dbReference type="RuleBase" id="RU363044"/>
    </source>
</evidence>
<accession>A0A226CWP0</accession>
<keyword evidence="1" id="KW-0233">DNA recombination</keyword>
<dbReference type="EMBL" id="LNIX01000058">
    <property type="protein sequence ID" value="OXA37383.1"/>
    <property type="molecule type" value="Genomic_DNA"/>
</dbReference>
<dbReference type="InterPro" id="IPR051055">
    <property type="entry name" value="PIF1_helicase"/>
</dbReference>
<keyword evidence="1" id="KW-0067">ATP-binding</keyword>
<comment type="catalytic activity">
    <reaction evidence="1">
        <text>ATP + H2O = ADP + phosphate + H(+)</text>
        <dbReference type="Rhea" id="RHEA:13065"/>
        <dbReference type="ChEBI" id="CHEBI:15377"/>
        <dbReference type="ChEBI" id="CHEBI:15378"/>
        <dbReference type="ChEBI" id="CHEBI:30616"/>
        <dbReference type="ChEBI" id="CHEBI:43474"/>
        <dbReference type="ChEBI" id="CHEBI:456216"/>
        <dbReference type="EC" id="5.6.2.3"/>
    </reaction>
</comment>
<gene>
    <name evidence="3" type="ORF">Fcan01_27874</name>
</gene>
<keyword evidence="1" id="KW-0547">Nucleotide-binding</keyword>
<dbReference type="PANTHER" id="PTHR47642">
    <property type="entry name" value="ATP-DEPENDENT DNA HELICASE"/>
    <property type="match status" value="1"/>
</dbReference>
<sequence>MHLCVCLNLQSSLGGVGKTTCVKLIQRNIQKAKKKCQITAYTGTQAHALKGPTLHSLLGLRRGEGTFRQSMQNKFVAESAKLNLRPVEYLIIDEIYLLGLNAFAYLNYALQIIKQKRNLPFGGTLKKVTQQNVDDLQSRLSNNLDDVTRDSFKDAIRVYPDNFMCQRYHIKNLVSSCVKPILKLTSILVASRQKRAPRDFDQFFYEGLRVYITSNVSASAGVTNRRQGVIVRPVYSDKGASYPKFIIVNLDNWTGPKYYGGVPIPLLQDEVAGGGPTNRVKRFPIRQAQAVTLFKVQGRTLGKLAFNFTSRELFHNYSYCGLARVGILEDLIIEDNEVTLSRFENPGFKSGFQLTTAELVHLGVITAPEEDAY</sequence>
<dbReference type="GO" id="GO:0000723">
    <property type="term" value="P:telomere maintenance"/>
    <property type="evidence" value="ECO:0007669"/>
    <property type="project" value="InterPro"/>
</dbReference>
<dbReference type="GO" id="GO:0006310">
    <property type="term" value="P:DNA recombination"/>
    <property type="evidence" value="ECO:0007669"/>
    <property type="project" value="UniProtKB-KW"/>
</dbReference>
<dbReference type="Proteomes" id="UP000198287">
    <property type="component" value="Unassembled WGS sequence"/>
</dbReference>
<comment type="caution">
    <text evidence="3">The sequence shown here is derived from an EMBL/GenBank/DDBJ whole genome shotgun (WGS) entry which is preliminary data.</text>
</comment>
<keyword evidence="4" id="KW-1185">Reference proteome</keyword>
<dbReference type="InterPro" id="IPR027417">
    <property type="entry name" value="P-loop_NTPase"/>
</dbReference>
<keyword evidence="1" id="KW-0378">Hydrolase</keyword>
<organism evidence="3 4">
    <name type="scientific">Folsomia candida</name>
    <name type="common">Springtail</name>
    <dbReference type="NCBI Taxonomy" id="158441"/>
    <lineage>
        <taxon>Eukaryota</taxon>
        <taxon>Metazoa</taxon>
        <taxon>Ecdysozoa</taxon>
        <taxon>Arthropoda</taxon>
        <taxon>Hexapoda</taxon>
        <taxon>Collembola</taxon>
        <taxon>Entomobryomorpha</taxon>
        <taxon>Isotomoidea</taxon>
        <taxon>Isotomidae</taxon>
        <taxon>Proisotominae</taxon>
        <taxon>Folsomia</taxon>
    </lineage>
</organism>
<dbReference type="SUPFAM" id="SSF52540">
    <property type="entry name" value="P-loop containing nucleoside triphosphate hydrolases"/>
    <property type="match status" value="1"/>
</dbReference>
<dbReference type="GO" id="GO:0016887">
    <property type="term" value="F:ATP hydrolysis activity"/>
    <property type="evidence" value="ECO:0007669"/>
    <property type="project" value="RHEA"/>
</dbReference>
<evidence type="ECO:0000313" key="3">
    <source>
        <dbReference type="EMBL" id="OXA37383.1"/>
    </source>
</evidence>
<evidence type="ECO:0000259" key="2">
    <source>
        <dbReference type="Pfam" id="PF05970"/>
    </source>
</evidence>
<dbReference type="InterPro" id="IPR010285">
    <property type="entry name" value="DNA_helicase_pif1-like_DEAD"/>
</dbReference>
<evidence type="ECO:0000313" key="4">
    <source>
        <dbReference type="Proteomes" id="UP000198287"/>
    </source>
</evidence>
<dbReference type="Pfam" id="PF05970">
    <property type="entry name" value="PIF1"/>
    <property type="match status" value="1"/>
</dbReference>
<dbReference type="GO" id="GO:0006281">
    <property type="term" value="P:DNA repair"/>
    <property type="evidence" value="ECO:0007669"/>
    <property type="project" value="UniProtKB-KW"/>
</dbReference>
<dbReference type="GO" id="GO:0043139">
    <property type="term" value="F:5'-3' DNA helicase activity"/>
    <property type="evidence" value="ECO:0007669"/>
    <property type="project" value="UniProtKB-EC"/>
</dbReference>
<protein>
    <recommendedName>
        <fullName evidence="1">ATP-dependent DNA helicase</fullName>
        <ecNumber evidence="1">5.6.2.3</ecNumber>
    </recommendedName>
</protein>
<name>A0A226CWP0_FOLCA</name>
<keyword evidence="1 3" id="KW-0347">Helicase</keyword>
<dbReference type="EC" id="5.6.2.3" evidence="1"/>
<proteinExistence type="inferred from homology"/>
<keyword evidence="1" id="KW-0234">DNA repair</keyword>
<comment type="similarity">
    <text evidence="1">Belongs to the helicase family.</text>
</comment>
<dbReference type="AlphaFoldDB" id="A0A226CWP0"/>
<dbReference type="GO" id="GO:0005524">
    <property type="term" value="F:ATP binding"/>
    <property type="evidence" value="ECO:0007669"/>
    <property type="project" value="UniProtKB-KW"/>
</dbReference>
<dbReference type="Gene3D" id="3.40.50.300">
    <property type="entry name" value="P-loop containing nucleotide triphosphate hydrolases"/>
    <property type="match status" value="1"/>
</dbReference>
<comment type="cofactor">
    <cofactor evidence="1">
        <name>Mg(2+)</name>
        <dbReference type="ChEBI" id="CHEBI:18420"/>
    </cofactor>
</comment>